<dbReference type="Pfam" id="PF12859">
    <property type="entry name" value="ANAPC1"/>
    <property type="match status" value="1"/>
</dbReference>
<feature type="region of interest" description="Disordered" evidence="5">
    <location>
        <begin position="199"/>
        <end position="233"/>
    </location>
</feature>
<gene>
    <name evidence="7" type="ordered locus">PAS_chr1-4_0020</name>
</gene>
<dbReference type="FunCoup" id="C4QX81">
    <property type="interactions" value="236"/>
</dbReference>
<dbReference type="InterPro" id="IPR024990">
    <property type="entry name" value="Apc1"/>
</dbReference>
<feature type="domain" description="Anaphase-promoting complex subunit 1 N-terminal" evidence="6">
    <location>
        <begin position="33"/>
        <end position="117"/>
    </location>
</feature>
<dbReference type="OrthoDB" id="26401at2759"/>
<evidence type="ECO:0000313" key="8">
    <source>
        <dbReference type="Proteomes" id="UP000000314"/>
    </source>
</evidence>
<dbReference type="RefSeq" id="XP_002490135.1">
    <property type="nucleotide sequence ID" value="XM_002490090.1"/>
</dbReference>
<dbReference type="EMBL" id="FN392319">
    <property type="protein sequence ID" value="CAY67854.1"/>
    <property type="molecule type" value="Genomic_DNA"/>
</dbReference>
<dbReference type="InterPro" id="IPR049255">
    <property type="entry name" value="Apc1_N"/>
</dbReference>
<evidence type="ECO:0000256" key="5">
    <source>
        <dbReference type="SAM" id="MobiDB-lite"/>
    </source>
</evidence>
<dbReference type="GO" id="GO:0007091">
    <property type="term" value="P:metaphase/anaphase transition of mitotic cell cycle"/>
    <property type="evidence" value="ECO:0007669"/>
    <property type="project" value="TreeGrafter"/>
</dbReference>
<dbReference type="KEGG" id="ppa:PAS_chr1-4_0020"/>
<dbReference type="FunFam" id="1.25.10.10:FF:000435">
    <property type="entry name" value="Ubiquitin ligase subunit"/>
    <property type="match status" value="1"/>
</dbReference>
<dbReference type="PANTHER" id="PTHR12827:SF3">
    <property type="entry name" value="ANAPHASE-PROMOTING COMPLEX SUBUNIT 1"/>
    <property type="match status" value="1"/>
</dbReference>
<dbReference type="GO" id="GO:0031145">
    <property type="term" value="P:anaphase-promoting complex-dependent catabolic process"/>
    <property type="evidence" value="ECO:0007669"/>
    <property type="project" value="TreeGrafter"/>
</dbReference>
<comment type="similarity">
    <text evidence="1">Belongs to the APC1 family.</text>
</comment>
<evidence type="ECO:0000259" key="6">
    <source>
        <dbReference type="Pfam" id="PF12859"/>
    </source>
</evidence>
<dbReference type="Proteomes" id="UP000000314">
    <property type="component" value="Chromosome 1"/>
</dbReference>
<dbReference type="HOGENOM" id="CLU_000746_0_0_1"/>
<dbReference type="GO" id="GO:0051301">
    <property type="term" value="P:cell division"/>
    <property type="evidence" value="ECO:0007669"/>
    <property type="project" value="UniProtKB-KW"/>
</dbReference>
<evidence type="ECO:0000256" key="1">
    <source>
        <dbReference type="ARBA" id="ARBA00010547"/>
    </source>
</evidence>
<organism evidence="7 8">
    <name type="scientific">Komagataella phaffii (strain GS115 / ATCC 20864)</name>
    <name type="common">Yeast</name>
    <name type="synonym">Pichia pastoris</name>
    <dbReference type="NCBI Taxonomy" id="644223"/>
    <lineage>
        <taxon>Eukaryota</taxon>
        <taxon>Fungi</taxon>
        <taxon>Dikarya</taxon>
        <taxon>Ascomycota</taxon>
        <taxon>Saccharomycotina</taxon>
        <taxon>Pichiomycetes</taxon>
        <taxon>Pichiales</taxon>
        <taxon>Pichiaceae</taxon>
        <taxon>Komagataella</taxon>
    </lineage>
</organism>
<protein>
    <submittedName>
        <fullName evidence="7">Largest subunit of the Anaphase-Promoting Complex/Cyclosome (APC/C)</fullName>
    </submittedName>
</protein>
<reference evidence="7 8" key="1">
    <citation type="journal article" date="2009" name="Nat. Biotechnol.">
        <title>Genome sequence of the recombinant protein production host Pichia pastoris.</title>
        <authorList>
            <person name="De Schutter K."/>
            <person name="Lin Y.C."/>
            <person name="Tiels P."/>
            <person name="Van Hecke A."/>
            <person name="Glinka S."/>
            <person name="Weber-Lehmann J."/>
            <person name="Rouze P."/>
            <person name="Van de Peer Y."/>
            <person name="Callewaert N."/>
        </authorList>
    </citation>
    <scope>NUCLEOTIDE SEQUENCE [LARGE SCALE GENOMIC DNA]</scope>
    <source>
        <strain evidence="8">GS115 / ATCC 20864</strain>
    </source>
</reference>
<keyword evidence="4" id="KW-0131">Cell cycle</keyword>
<keyword evidence="2" id="KW-0132">Cell division</keyword>
<dbReference type="GO" id="GO:0060090">
    <property type="term" value="F:molecular adaptor activity"/>
    <property type="evidence" value="ECO:0007669"/>
    <property type="project" value="TreeGrafter"/>
</dbReference>
<name>C4QX81_KOMPG</name>
<keyword evidence="3" id="KW-0498">Mitosis</keyword>
<proteinExistence type="inferred from homology"/>
<dbReference type="Gene3D" id="1.25.10.10">
    <property type="entry name" value="Leucine-rich Repeat Variant"/>
    <property type="match status" value="2"/>
</dbReference>
<sequence length="1520" mass="172801">MSIQLACLNLRADVKSELNSQQNYLCTYAQDGESLWIRNRDVVWMKGNVVYRRLSFESDESIISTLFCCFNGESKSLVVVSREQASIFYEDGRMNVVSFSFNVRNAFCFEHGIILEKVQDLVTDIEDSSRNVRFLTMTDALADYGAVVSSSTSTIGVEEELCSFSESQSSSNLCCTFDKLNDSIHIYHLKYLIRKENSRSSSASGHTHAKRRTKQKPFAISSTPNSSKLVDEKDVSTKKRINSLSQALSIDRMASGPDTGTDFHSHTHNASVMPSNGQALRKDVILTKVYTFSFNDTRDNLNIFSIKCDRQEAVVIHNRRTFELCVVIFNYAHDSLSLPSFSSIYRLSALDSKCISTRKNEFNTSHDGYIIILKDESTLFLANPFFDLLSPPINLKNKVPPISMITSTFEECIAMLAENNKIYEINLVLHPQNQLVDKLLSMMKYCGGDYTFEYVWLKWCCVLELDPSHNEWTCLLTTLLSVILPNDLKFKCFNDINELTSCLPLLEKFRLLVDDSKYQLSDLSPILILSIHLLREDLKLNIMCSQQVDTLGVILAQLTQWASWTDTWICYYQQSHDIVDKSLKLMIPQLFPKPPNIVESLSSIFTDAIVPYITFSQLVEEPDYIDELMTPRTFHVLKLFEAIISNDFSEGDVISMMLDYQISSTDLETYPMGVYFPLKSIMTKCKEHSSDLSTQELALVGRKDLQLLFADMPFQQLLHFHQRPASLQGSRDVHQILQALNEHEVLTAWDGQLEADRMHTTRKIFSEDRRFHEITRLLQSSKVQPALLNSHAKMNEHDFHILQKHLALTVALRTLTIPLGRSAIFISSRRPLITERFPIPKLNFQCVLLPQEITITLEKSAIDSETIEWGYFHNGVSAGLTVSRDATEISGSWIVFNRPPKLNAQHAGFLYGLGLNGHMKKLEEWHIYNYLGPKHLHTSVGLLLGMSASLKGTKNLKLTKVLSVHIVALLPAGSTDLNVSLGVQASGLIGIGLLYLQTQHRRMSEMLLSQIKGSLVVDERELVSETYRLSAGIAFGLINLGKGDHLGGLNDTHYLDTLFSLACGSRDTQTKQQLDKSSAGAIMAIIFIFLRTNSGDIANRLDIPDAEQLLDYIRPEFLLLRVLGKQIILWDSIECSLRWVSDQVPRSINLKAIELIGDLNSDCLKYLYIVTGLCMSISLRFASTCDKGARDTLLWYFDQFMRLTSLSCVTHDHKITLKSVMELRDLLGISLSIIAAGSGDLEIMRRLRYLQNDTNFCKYGNFMAINMALGFLFLGGGQYAFKSDLFSIATLLVSIYPVFPKVANDGEDVLLQALRHFWSMAVEKRCLIVRDAETLETLSLMIHVLLKNGSSKKFSSPCLLPDLNDIDSIIVNDDGFFSIKMDMDALNEKFKKSPTIFVLKKRFHNSLKRDLNEVIMYDGNINHHQKNQNHSQFALNSFKSHLGLIKHEREALLNNSYDFLSNAIDFKLEILQKSKHPKDVEDYWNLKLVFQFSERQHHLHFMNLNFLELLKDELYHTYGI</sequence>
<evidence type="ECO:0000256" key="2">
    <source>
        <dbReference type="ARBA" id="ARBA00022618"/>
    </source>
</evidence>
<dbReference type="STRING" id="644223.C4QX81"/>
<evidence type="ECO:0000256" key="4">
    <source>
        <dbReference type="ARBA" id="ARBA00023306"/>
    </source>
</evidence>
<evidence type="ECO:0000313" key="7">
    <source>
        <dbReference type="EMBL" id="CAY67854.1"/>
    </source>
</evidence>
<keyword evidence="8" id="KW-1185">Reference proteome</keyword>
<dbReference type="PANTHER" id="PTHR12827">
    <property type="entry name" value="MEIOTIC CHECKPOINT REGULATOR TSG24 FAMILY MEMBER"/>
    <property type="match status" value="1"/>
</dbReference>
<evidence type="ECO:0000256" key="3">
    <source>
        <dbReference type="ARBA" id="ARBA00022776"/>
    </source>
</evidence>
<dbReference type="InterPro" id="IPR011989">
    <property type="entry name" value="ARM-like"/>
</dbReference>
<dbReference type="OMA" id="LEEWHVY"/>
<dbReference type="GO" id="GO:0070979">
    <property type="term" value="P:protein K11-linked ubiquitination"/>
    <property type="evidence" value="ECO:0007669"/>
    <property type="project" value="TreeGrafter"/>
</dbReference>
<dbReference type="GO" id="GO:0005680">
    <property type="term" value="C:anaphase-promoting complex"/>
    <property type="evidence" value="ECO:0007669"/>
    <property type="project" value="InterPro"/>
</dbReference>
<dbReference type="eggNOG" id="KOG1858">
    <property type="taxonomic scope" value="Eukaryota"/>
</dbReference>
<dbReference type="GeneID" id="8196860"/>
<accession>C4QX81</accession>
<dbReference type="InParanoid" id="C4QX81"/>